<reference evidence="1" key="1">
    <citation type="submission" date="2021-03" db="EMBL/GenBank/DDBJ databases">
        <authorList>
            <consortium name="DOE Joint Genome Institute"/>
            <person name="Ahrendt S."/>
            <person name="Looney B.P."/>
            <person name="Miyauchi S."/>
            <person name="Morin E."/>
            <person name="Drula E."/>
            <person name="Courty P.E."/>
            <person name="Chicoki N."/>
            <person name="Fauchery L."/>
            <person name="Kohler A."/>
            <person name="Kuo A."/>
            <person name="Labutti K."/>
            <person name="Pangilinan J."/>
            <person name="Lipzen A."/>
            <person name="Riley R."/>
            <person name="Andreopoulos W."/>
            <person name="He G."/>
            <person name="Johnson J."/>
            <person name="Barry K.W."/>
            <person name="Grigoriev I.V."/>
            <person name="Nagy L."/>
            <person name="Hibbett D."/>
            <person name="Henrissat B."/>
            <person name="Matheny P.B."/>
            <person name="Labbe J."/>
            <person name="Martin F."/>
        </authorList>
    </citation>
    <scope>NUCLEOTIDE SEQUENCE</scope>
    <source>
        <strain evidence="1">HHB10654</strain>
    </source>
</reference>
<sequence length="1209" mass="137455">MEASSSWSVACPGCGRTFSSEPGLSNHERSCGKGKKRLGHALEKAQDLWRSKKRKILSLASDGASTHAEPIAQDLHLPIAEHKGKRTRRQPKRVRDNQPEPLAALPPPSHQPDNVAALHPLLNQPPGGHSPPSSFRKLLRSTRNAFGLFRQYYAAHFPTHDPDERSTSKPIDIVGNPSYRPGDVSDTDWRRINRELGRDNPEEDGWEDDDRAGAWVETPITINIPFHKDTANPGQAEFEAGTLFHRPLVSVLRERIANPANHPHLHFEPYELFWQPRPDIEAVRVHGELYTSEAFIEAHRELQDSPPEPACNLPRVVVGVMFGSDATQLTAFGDAQLAPVYLGIGNESKDRRAMPSCHAIEHVAYFEKLPTAFKTFAAEHIGGKGPNPTFTAHCQRELYHEQWSTILDEEFVEAYKHGIVIDCCDGVRRRFYPRIFTYSADYPEKVILASIRNLGRCPCPSCLIPKDRIDKLGEPQDMQQRRTLARVDDAKRRSQISSARKIIYEQDFAVNSAAVERILKEESLVPTDNAFSKKLSPLGFKLFDMLVVDLMHEIELGVWKNLFIHLIRLLDAVDESLKYELDRRYREISAFGTNGVRRTTSNRSELKKMTANAYEDALLCAIPAFDGLLPEPHNGRLLKLLFELAHLHGLAKLEMHTDTTLDVLSEVTVKFAHAAKDFQDNTCSQFQTRELERERKARRKREKKKEKEKKKETEKEEMGKGKGKEREEAGAADEPGDTEPESKGSRKPKEWNTNTYKFHRLGDYVATIRRMGVMSSYSTQRFELEHKTSKMRYLRTSHRTIPLQLSQIETRERRIRRIRETVNRRRSIPEQPDVVDDLQARYSTGKTQNHPIHVPSFLFARAGDPAVEDFSVKLQKHLLPRLLEALKKEEATRPSIWRTASNDEGMASLAAEDPSSFVYLKNERIYHHKRTYFHFTTYDVKRGSDLINPGTPRYNIMLLDDGDTGHRYMYARVLGMYHANVLYTGPGSLDFETRHMDFLWVRWYEVMDPELSGWDRLDFLSFPPIEGPDAFGFVDPNDVLRGCHIVPDFNSGYRHDDRASLSRCVKDGNDYMRYYVSRFSERDLLMRYHWGLGVGHLQAHDKAAITRAAKEKANAAILAPSSELAAGNVPPAHPEIDLREDDAYDSDEPVLGIDDHGEVELVDDSSDSDSDDDGGAEDGEQDGGDTGEAEMDEQRMEEDGGDEEYFPGA</sequence>
<dbReference type="EMBL" id="MU277234">
    <property type="protein sequence ID" value="KAI0058498.1"/>
    <property type="molecule type" value="Genomic_DNA"/>
</dbReference>
<keyword evidence="2" id="KW-1185">Reference proteome</keyword>
<comment type="caution">
    <text evidence="1">The sequence shown here is derived from an EMBL/GenBank/DDBJ whole genome shotgun (WGS) entry which is preliminary data.</text>
</comment>
<protein>
    <submittedName>
        <fullName evidence="1">Uncharacterized protein</fullName>
    </submittedName>
</protein>
<organism evidence="1 2">
    <name type="scientific">Artomyces pyxidatus</name>
    <dbReference type="NCBI Taxonomy" id="48021"/>
    <lineage>
        <taxon>Eukaryota</taxon>
        <taxon>Fungi</taxon>
        <taxon>Dikarya</taxon>
        <taxon>Basidiomycota</taxon>
        <taxon>Agaricomycotina</taxon>
        <taxon>Agaricomycetes</taxon>
        <taxon>Russulales</taxon>
        <taxon>Auriscalpiaceae</taxon>
        <taxon>Artomyces</taxon>
    </lineage>
</organism>
<dbReference type="Proteomes" id="UP000814140">
    <property type="component" value="Unassembled WGS sequence"/>
</dbReference>
<evidence type="ECO:0000313" key="1">
    <source>
        <dbReference type="EMBL" id="KAI0058498.1"/>
    </source>
</evidence>
<accession>A0ACB8SPT0</accession>
<gene>
    <name evidence="1" type="ORF">BV25DRAFT_1810603</name>
</gene>
<proteinExistence type="predicted"/>
<name>A0ACB8SPT0_9AGAM</name>
<reference evidence="1" key="2">
    <citation type="journal article" date="2022" name="New Phytol.">
        <title>Evolutionary transition to the ectomycorrhizal habit in the genomes of a hyperdiverse lineage of mushroom-forming fungi.</title>
        <authorList>
            <person name="Looney B."/>
            <person name="Miyauchi S."/>
            <person name="Morin E."/>
            <person name="Drula E."/>
            <person name="Courty P.E."/>
            <person name="Kohler A."/>
            <person name="Kuo A."/>
            <person name="LaButti K."/>
            <person name="Pangilinan J."/>
            <person name="Lipzen A."/>
            <person name="Riley R."/>
            <person name="Andreopoulos W."/>
            <person name="He G."/>
            <person name="Johnson J."/>
            <person name="Nolan M."/>
            <person name="Tritt A."/>
            <person name="Barry K.W."/>
            <person name="Grigoriev I.V."/>
            <person name="Nagy L.G."/>
            <person name="Hibbett D."/>
            <person name="Henrissat B."/>
            <person name="Matheny P.B."/>
            <person name="Labbe J."/>
            <person name="Martin F.M."/>
        </authorList>
    </citation>
    <scope>NUCLEOTIDE SEQUENCE</scope>
    <source>
        <strain evidence="1">HHB10654</strain>
    </source>
</reference>
<evidence type="ECO:0000313" key="2">
    <source>
        <dbReference type="Proteomes" id="UP000814140"/>
    </source>
</evidence>